<name>A0A9X1ZPL0_9GAMM</name>
<keyword evidence="4" id="KW-0677">Repeat</keyword>
<feature type="domain" description="PDZ" evidence="10">
    <location>
        <begin position="359"/>
        <end position="441"/>
    </location>
</feature>
<dbReference type="Pfam" id="PF13365">
    <property type="entry name" value="Trypsin_2"/>
    <property type="match status" value="1"/>
</dbReference>
<evidence type="ECO:0000256" key="1">
    <source>
        <dbReference type="ARBA" id="ARBA00010541"/>
    </source>
</evidence>
<feature type="active site" description="Charge relay system" evidence="7">
    <location>
        <position position="139"/>
    </location>
</feature>
<dbReference type="SMART" id="SM00228">
    <property type="entry name" value="PDZ"/>
    <property type="match status" value="2"/>
</dbReference>
<dbReference type="Gene3D" id="2.40.10.120">
    <property type="match status" value="1"/>
</dbReference>
<dbReference type="InterPro" id="IPR011782">
    <property type="entry name" value="Pept_S1C_Do"/>
</dbReference>
<comment type="similarity">
    <text evidence="1">Belongs to the peptidase S1C family.</text>
</comment>
<evidence type="ECO:0000256" key="3">
    <source>
        <dbReference type="ARBA" id="ARBA00022729"/>
    </source>
</evidence>
<dbReference type="PANTHER" id="PTHR22939">
    <property type="entry name" value="SERINE PROTEASE FAMILY S1C HTRA-RELATED"/>
    <property type="match status" value="1"/>
</dbReference>
<evidence type="ECO:0000256" key="4">
    <source>
        <dbReference type="ARBA" id="ARBA00022737"/>
    </source>
</evidence>
<evidence type="ECO:0000313" key="12">
    <source>
        <dbReference type="Proteomes" id="UP001139333"/>
    </source>
</evidence>
<dbReference type="FunFam" id="2.30.42.10:FF:000037">
    <property type="entry name" value="Periplasmic serine endoprotease DegP-like"/>
    <property type="match status" value="1"/>
</dbReference>
<dbReference type="SUPFAM" id="SSF50156">
    <property type="entry name" value="PDZ domain-like"/>
    <property type="match status" value="2"/>
</dbReference>
<feature type="active site" description="Charge relay system" evidence="7">
    <location>
        <position position="109"/>
    </location>
</feature>
<dbReference type="Pfam" id="PF00595">
    <property type="entry name" value="PDZ"/>
    <property type="match status" value="1"/>
</dbReference>
<feature type="domain" description="PDZ" evidence="10">
    <location>
        <begin position="257"/>
        <end position="348"/>
    </location>
</feature>
<dbReference type="PROSITE" id="PS50106">
    <property type="entry name" value="PDZ"/>
    <property type="match status" value="2"/>
</dbReference>
<feature type="binding site" evidence="8">
    <location>
        <begin position="268"/>
        <end position="272"/>
    </location>
    <ligand>
        <name>substrate</name>
    </ligand>
</feature>
<dbReference type="RefSeq" id="WP_248996443.1">
    <property type="nucleotide sequence ID" value="NZ_JAKIKP010000011.1"/>
</dbReference>
<dbReference type="FunFam" id="2.40.10.120:FF:000001">
    <property type="entry name" value="Periplasmic serine endoprotease DegP-like"/>
    <property type="match status" value="1"/>
</dbReference>
<evidence type="ECO:0000256" key="9">
    <source>
        <dbReference type="SAM" id="SignalP"/>
    </source>
</evidence>
<evidence type="ECO:0000256" key="6">
    <source>
        <dbReference type="ARBA" id="ARBA00022825"/>
    </source>
</evidence>
<feature type="active site" description="Charge relay system" evidence="7">
    <location>
        <position position="213"/>
    </location>
</feature>
<dbReference type="InterPro" id="IPR001478">
    <property type="entry name" value="PDZ"/>
</dbReference>
<dbReference type="InterPro" id="IPR001940">
    <property type="entry name" value="Peptidase_S1C"/>
</dbReference>
<feature type="binding site" evidence="8">
    <location>
        <position position="139"/>
    </location>
    <ligand>
        <name>substrate</name>
    </ligand>
</feature>
<proteinExistence type="inferred from homology"/>
<dbReference type="CDD" id="cd10839">
    <property type="entry name" value="cpPDZ1_DegP-like"/>
    <property type="match status" value="1"/>
</dbReference>
<evidence type="ECO:0000259" key="10">
    <source>
        <dbReference type="PROSITE" id="PS50106"/>
    </source>
</evidence>
<keyword evidence="2" id="KW-0645">Protease</keyword>
<feature type="binding site" evidence="8">
    <location>
        <position position="109"/>
    </location>
    <ligand>
        <name>substrate</name>
    </ligand>
</feature>
<gene>
    <name evidence="11" type="primary">degQ</name>
    <name evidence="11" type="ORF">L2672_13915</name>
</gene>
<protein>
    <submittedName>
        <fullName evidence="11">Do family serine endopeptidase DegQ</fullName>
    </submittedName>
</protein>
<keyword evidence="5" id="KW-0378">Hydrolase</keyword>
<dbReference type="Gene3D" id="2.30.42.10">
    <property type="match status" value="2"/>
</dbReference>
<dbReference type="InterPro" id="IPR036034">
    <property type="entry name" value="PDZ_sf"/>
</dbReference>
<dbReference type="Proteomes" id="UP001139333">
    <property type="component" value="Unassembled WGS sequence"/>
</dbReference>
<feature type="binding site" evidence="8">
    <location>
        <begin position="229"/>
        <end position="233"/>
    </location>
    <ligand>
        <name>substrate</name>
    </ligand>
</feature>
<keyword evidence="6" id="KW-0720">Serine protease</keyword>
<feature type="signal peptide" evidence="9">
    <location>
        <begin position="1"/>
        <end position="26"/>
    </location>
</feature>
<feature type="binding site" evidence="8">
    <location>
        <begin position="211"/>
        <end position="213"/>
    </location>
    <ligand>
        <name>substrate</name>
    </ligand>
</feature>
<dbReference type="NCBIfam" id="TIGR02037">
    <property type="entry name" value="degP_htrA_DO"/>
    <property type="match status" value="1"/>
</dbReference>
<evidence type="ECO:0000256" key="8">
    <source>
        <dbReference type="PIRSR" id="PIRSR611782-2"/>
    </source>
</evidence>
<keyword evidence="3 9" id="KW-0732">Signal</keyword>
<accession>A0A9X1ZPL0</accession>
<organism evidence="11 12">
    <name type="scientific">Shewanella gaetbuli</name>
    <dbReference type="NCBI Taxonomy" id="220752"/>
    <lineage>
        <taxon>Bacteria</taxon>
        <taxon>Pseudomonadati</taxon>
        <taxon>Pseudomonadota</taxon>
        <taxon>Gammaproteobacteria</taxon>
        <taxon>Alteromonadales</taxon>
        <taxon>Shewanellaceae</taxon>
        <taxon>Shewanella</taxon>
    </lineage>
</organism>
<dbReference type="GO" id="GO:0006508">
    <property type="term" value="P:proteolysis"/>
    <property type="evidence" value="ECO:0007669"/>
    <property type="project" value="UniProtKB-KW"/>
</dbReference>
<dbReference type="SUPFAM" id="SSF50494">
    <property type="entry name" value="Trypsin-like serine proteases"/>
    <property type="match status" value="1"/>
</dbReference>
<dbReference type="FunFam" id="2.40.10.10:FF:000001">
    <property type="entry name" value="Periplasmic serine protease DegS"/>
    <property type="match status" value="1"/>
</dbReference>
<dbReference type="InterPro" id="IPR009003">
    <property type="entry name" value="Peptidase_S1_PA"/>
</dbReference>
<evidence type="ECO:0000313" key="11">
    <source>
        <dbReference type="EMBL" id="MCL1143775.1"/>
    </source>
</evidence>
<keyword evidence="12" id="KW-1185">Reference proteome</keyword>
<dbReference type="Pfam" id="PF13180">
    <property type="entry name" value="PDZ_2"/>
    <property type="match status" value="1"/>
</dbReference>
<evidence type="ECO:0000256" key="2">
    <source>
        <dbReference type="ARBA" id="ARBA00022670"/>
    </source>
</evidence>
<dbReference type="GO" id="GO:0004252">
    <property type="term" value="F:serine-type endopeptidase activity"/>
    <property type="evidence" value="ECO:0007669"/>
    <property type="project" value="InterPro"/>
</dbReference>
<dbReference type="PANTHER" id="PTHR22939:SF129">
    <property type="entry name" value="SERINE PROTEASE HTRA2, MITOCHONDRIAL"/>
    <property type="match status" value="1"/>
</dbReference>
<feature type="chain" id="PRO_5040896550" evidence="9">
    <location>
        <begin position="27"/>
        <end position="449"/>
    </location>
</feature>
<comment type="caution">
    <text evidence="11">The sequence shown here is derived from an EMBL/GenBank/DDBJ whole genome shotgun (WGS) entry which is preliminary data.</text>
</comment>
<dbReference type="PRINTS" id="PR00834">
    <property type="entry name" value="PROTEASES2C"/>
</dbReference>
<dbReference type="AlphaFoldDB" id="A0A9X1ZPL0"/>
<evidence type="ECO:0000256" key="7">
    <source>
        <dbReference type="PIRSR" id="PIRSR611782-1"/>
    </source>
</evidence>
<evidence type="ECO:0000256" key="5">
    <source>
        <dbReference type="ARBA" id="ARBA00022801"/>
    </source>
</evidence>
<sequence>MKTKLSLLSAALLTASLTMMPAVSHAAIPQTVDGQALPSLAPMLERTTPAVVSVAVSGTQVSKQQVPDVFRYFFGPNAPREQVQERPFRGLGSGVIIDADEGYIVTNNHVINGADNIQIGLSDGREIEAKLIGADKESDIALLQIEAKNLTAIKQTDSDEIRVGDFAVAIGNPFGLGQTVTSGIVSALGRSGLGIEMLENFIQTDASINSGNSGGALVNLNGELIGINTAIVAPNGGNVGIGFAIPANMVNNLVNQIIEHGEVRRGVLGVSGRDLDKELAKAFGLETQHGAFVNEVVPDSAADKAGIKAGDIIISVNDRKIKSFQELRAKVATMGAGVKVKFGLIRDGDNETVKATLGEADTIQASAGALHPMLQGATLNNTSKGIEITDITQGSPAAMSGLQKGDVIVGLNRTNVKNLKQLKDLLEDSKGSAALKILRDNNLSYLILR</sequence>
<reference evidence="11" key="1">
    <citation type="submission" date="2022-01" db="EMBL/GenBank/DDBJ databases">
        <title>Whole genome-based taxonomy of the Shewanellaceae.</title>
        <authorList>
            <person name="Martin-Rodriguez A.J."/>
        </authorList>
    </citation>
    <scope>NUCLEOTIDE SEQUENCE</scope>
    <source>
        <strain evidence="11">DSM 16422</strain>
    </source>
</reference>
<dbReference type="EMBL" id="JAKIKP010000011">
    <property type="protein sequence ID" value="MCL1143775.1"/>
    <property type="molecule type" value="Genomic_DNA"/>
</dbReference>